<dbReference type="EMBL" id="MU853794">
    <property type="protein sequence ID" value="KAK3940579.1"/>
    <property type="molecule type" value="Genomic_DNA"/>
</dbReference>
<evidence type="ECO:0000256" key="1">
    <source>
        <dbReference type="SAM" id="MobiDB-lite"/>
    </source>
</evidence>
<keyword evidence="3" id="KW-1185">Reference proteome</keyword>
<feature type="compositionally biased region" description="Pro residues" evidence="1">
    <location>
        <begin position="437"/>
        <end position="446"/>
    </location>
</feature>
<feature type="compositionally biased region" description="Acidic residues" evidence="1">
    <location>
        <begin position="292"/>
        <end position="305"/>
    </location>
</feature>
<name>A0AAN6S4V4_9PEZI</name>
<evidence type="ECO:0000313" key="2">
    <source>
        <dbReference type="EMBL" id="KAK3940579.1"/>
    </source>
</evidence>
<accession>A0AAN6S4V4</accession>
<feature type="compositionally biased region" description="Low complexity" evidence="1">
    <location>
        <begin position="245"/>
        <end position="258"/>
    </location>
</feature>
<feature type="region of interest" description="Disordered" evidence="1">
    <location>
        <begin position="157"/>
        <end position="200"/>
    </location>
</feature>
<proteinExistence type="predicted"/>
<evidence type="ECO:0008006" key="4">
    <source>
        <dbReference type="Google" id="ProtNLM"/>
    </source>
</evidence>
<feature type="compositionally biased region" description="Low complexity" evidence="1">
    <location>
        <begin position="454"/>
        <end position="465"/>
    </location>
</feature>
<gene>
    <name evidence="2" type="ORF">QBC46DRAFT_123295</name>
</gene>
<feature type="compositionally biased region" description="Low complexity" evidence="1">
    <location>
        <begin position="400"/>
        <end position="427"/>
    </location>
</feature>
<feature type="region of interest" description="Disordered" evidence="1">
    <location>
        <begin position="239"/>
        <end position="506"/>
    </location>
</feature>
<dbReference type="Proteomes" id="UP001303473">
    <property type="component" value="Unassembled WGS sequence"/>
</dbReference>
<feature type="compositionally biased region" description="Acidic residues" evidence="1">
    <location>
        <begin position="361"/>
        <end position="375"/>
    </location>
</feature>
<sequence>MSEEGDTGPPGTGKIGIIAAPADAGDMDKVAHSVLDDLLYNIIHELLLETHRNEKMARAATAAIKIEKLAAASADSSIPGSKPDVRIETDAAIYEDGKVILKGNPLKTTKEILCPRCHLPRLLHPTDGKGAQKADPSVIYCKKHPYIEKPGFDIYGQTWLQPGPGRGKKKRDKDAKADANNESPAPAEEKGSSSKDRPPNVLTFPSATCVKCKRCILVTRLNNHMGSCIGNSGRNASRAAAQKISSGGSNAGSQNNDGTPPETGAAAGSRKGTPLPLPTSQGASPKKRSSDEIEDDAAEGDEEDVAQPKKKKLKPTPTAAVVAKKKVTPKPKAAVLKKDVAKVAKGKPGAARIVEQKMDLADEDGDDENNSDEDDTKDKDNDVGSGSGSGSEEESVVNEPVKTPRTRATPKPTAKKTAAAAKTVPKANPKKAKAQAVPPPILPPSPATTRKGANNKASASAAASAKKAKANKKPAPPPSPAPKKAKRRVLRDDPESDSSGNLSSPP</sequence>
<comment type="caution">
    <text evidence="2">The sequence shown here is derived from an EMBL/GenBank/DDBJ whole genome shotgun (WGS) entry which is preliminary data.</text>
</comment>
<organism evidence="2 3">
    <name type="scientific">Diplogelasinospora grovesii</name>
    <dbReference type="NCBI Taxonomy" id="303347"/>
    <lineage>
        <taxon>Eukaryota</taxon>
        <taxon>Fungi</taxon>
        <taxon>Dikarya</taxon>
        <taxon>Ascomycota</taxon>
        <taxon>Pezizomycotina</taxon>
        <taxon>Sordariomycetes</taxon>
        <taxon>Sordariomycetidae</taxon>
        <taxon>Sordariales</taxon>
        <taxon>Diplogelasinosporaceae</taxon>
        <taxon>Diplogelasinospora</taxon>
    </lineage>
</organism>
<reference evidence="3" key="1">
    <citation type="journal article" date="2023" name="Mol. Phylogenet. Evol.">
        <title>Genome-scale phylogeny and comparative genomics of the fungal order Sordariales.</title>
        <authorList>
            <person name="Hensen N."/>
            <person name="Bonometti L."/>
            <person name="Westerberg I."/>
            <person name="Brannstrom I.O."/>
            <person name="Guillou S."/>
            <person name="Cros-Aarteil S."/>
            <person name="Calhoun S."/>
            <person name="Haridas S."/>
            <person name="Kuo A."/>
            <person name="Mondo S."/>
            <person name="Pangilinan J."/>
            <person name="Riley R."/>
            <person name="LaButti K."/>
            <person name="Andreopoulos B."/>
            <person name="Lipzen A."/>
            <person name="Chen C."/>
            <person name="Yan M."/>
            <person name="Daum C."/>
            <person name="Ng V."/>
            <person name="Clum A."/>
            <person name="Steindorff A."/>
            <person name="Ohm R.A."/>
            <person name="Martin F."/>
            <person name="Silar P."/>
            <person name="Natvig D.O."/>
            <person name="Lalanne C."/>
            <person name="Gautier V."/>
            <person name="Ament-Velasquez S.L."/>
            <person name="Kruys A."/>
            <person name="Hutchinson M.I."/>
            <person name="Powell A.J."/>
            <person name="Barry K."/>
            <person name="Miller A.N."/>
            <person name="Grigoriev I.V."/>
            <person name="Debuchy R."/>
            <person name="Gladieux P."/>
            <person name="Hiltunen Thoren M."/>
            <person name="Johannesson H."/>
        </authorList>
    </citation>
    <scope>NUCLEOTIDE SEQUENCE [LARGE SCALE GENOMIC DNA]</scope>
    <source>
        <strain evidence="3">CBS 340.73</strain>
    </source>
</reference>
<feature type="compositionally biased region" description="Polar residues" evidence="1">
    <location>
        <begin position="497"/>
        <end position="506"/>
    </location>
</feature>
<protein>
    <recommendedName>
        <fullName evidence="4">Transcriptional activator</fullName>
    </recommendedName>
</protein>
<evidence type="ECO:0000313" key="3">
    <source>
        <dbReference type="Proteomes" id="UP001303473"/>
    </source>
</evidence>
<dbReference type="AlphaFoldDB" id="A0AAN6S4V4"/>
<feature type="compositionally biased region" description="Basic and acidic residues" evidence="1">
    <location>
        <begin position="187"/>
        <end position="198"/>
    </location>
</feature>